<dbReference type="OrthoDB" id="1935484at2759"/>
<dbReference type="PROSITE" id="PS00995">
    <property type="entry name" value="TCP1_3"/>
    <property type="match status" value="1"/>
</dbReference>
<dbReference type="GO" id="GO:0005524">
    <property type="term" value="F:ATP binding"/>
    <property type="evidence" value="ECO:0007669"/>
    <property type="project" value="UniProtKB-KW"/>
</dbReference>
<dbReference type="InterPro" id="IPR002423">
    <property type="entry name" value="Cpn60/GroEL/TCP-1"/>
</dbReference>
<dbReference type="NCBIfam" id="NF041083">
    <property type="entry name" value="thermosome_beta"/>
    <property type="match status" value="1"/>
</dbReference>
<proteinExistence type="inferred from homology"/>
<dbReference type="EMBL" id="VDLU01000004">
    <property type="protein sequence ID" value="TNJ27240.1"/>
    <property type="molecule type" value="Genomic_DNA"/>
</dbReference>
<accession>A0A4Z1SNM2</accession>
<dbReference type="VEuPathDB" id="GiardiaDB:GMRT_12403"/>
<dbReference type="GO" id="GO:0005737">
    <property type="term" value="C:cytoplasm"/>
    <property type="evidence" value="ECO:0007669"/>
    <property type="project" value="UniProtKB-SubCell"/>
</dbReference>
<evidence type="ECO:0000256" key="7">
    <source>
        <dbReference type="RuleBase" id="RU004187"/>
    </source>
</evidence>
<dbReference type="Gene3D" id="3.50.7.10">
    <property type="entry name" value="GroEL"/>
    <property type="match status" value="1"/>
</dbReference>
<dbReference type="InterPro" id="IPR002194">
    <property type="entry name" value="Chaperonin_TCP-1_CS"/>
</dbReference>
<dbReference type="InterPro" id="IPR027413">
    <property type="entry name" value="GROEL-like_equatorial_sf"/>
</dbReference>
<reference evidence="9 10" key="1">
    <citation type="submission" date="2019-05" db="EMBL/GenBank/DDBJ databases">
        <title>The compact genome of Giardia muris reveals important steps in the evolution of intestinal protozoan parasites.</title>
        <authorList>
            <person name="Xu F."/>
            <person name="Jimenez-Gonzalez A."/>
            <person name="Einarsson E."/>
            <person name="Astvaldsson A."/>
            <person name="Peirasmaki D."/>
            <person name="Eckmann L."/>
            <person name="Andersson J.O."/>
            <person name="Svard S.G."/>
            <person name="Jerlstrom-Hultqvist J."/>
        </authorList>
    </citation>
    <scope>NUCLEOTIDE SEQUENCE [LARGE SCALE GENOMIC DNA]</scope>
    <source>
        <strain evidence="9 10">Roberts-Thomson</strain>
    </source>
</reference>
<evidence type="ECO:0000256" key="1">
    <source>
        <dbReference type="ARBA" id="ARBA00004496"/>
    </source>
</evidence>
<evidence type="ECO:0000256" key="2">
    <source>
        <dbReference type="ARBA" id="ARBA00008020"/>
    </source>
</evidence>
<dbReference type="GO" id="GO:0016887">
    <property type="term" value="F:ATP hydrolysis activity"/>
    <property type="evidence" value="ECO:0007669"/>
    <property type="project" value="InterPro"/>
</dbReference>
<dbReference type="FunFam" id="3.50.7.10:FF:000006">
    <property type="entry name" value="T-complex protein 1 subunit eta"/>
    <property type="match status" value="1"/>
</dbReference>
<evidence type="ECO:0000256" key="8">
    <source>
        <dbReference type="RuleBase" id="RU365042"/>
    </source>
</evidence>
<name>A0A4Z1SNM2_GIAMU</name>
<evidence type="ECO:0000256" key="6">
    <source>
        <dbReference type="ARBA" id="ARBA00023186"/>
    </source>
</evidence>
<organism evidence="9 10">
    <name type="scientific">Giardia muris</name>
    <dbReference type="NCBI Taxonomy" id="5742"/>
    <lineage>
        <taxon>Eukaryota</taxon>
        <taxon>Metamonada</taxon>
        <taxon>Diplomonadida</taxon>
        <taxon>Hexamitidae</taxon>
        <taxon>Giardiinae</taxon>
        <taxon>Giardia</taxon>
    </lineage>
</organism>
<comment type="subunit">
    <text evidence="8">Heterooligomeric complex that forms two stacked rings.</text>
</comment>
<dbReference type="PRINTS" id="PR00304">
    <property type="entry name" value="TCOMPLEXTCP1"/>
</dbReference>
<gene>
    <name evidence="9" type="ORF">GMRT_12403</name>
</gene>
<dbReference type="InterPro" id="IPR017998">
    <property type="entry name" value="Chaperone_TCP-1"/>
</dbReference>
<keyword evidence="4 7" id="KW-0547">Nucleotide-binding</keyword>
<sequence>MRPSRFGLQPTILLLREGTDTSQGKGQLLTNINACVAVSDMLQTTLGPRGMDKLIVTKGKATVSNDGATIIGLLDIVHPAARCLVDIAKSQDGEIGDGTTSVVVLAGALLRACIPLIEANVHPNLIKKTLNSALNQCIARIHELEVHLGTTRDEQFRKRLETLAGTSMNSKLISPCKAQFSKMVVDAVLSLLDPTVDQTSQRQLLSFDMLGIKKVLGGALQDSQLIFGVAFKKTFSYAGHEQLPKRIENPKILCLNVELEWQAEKDNAEVRLTDPTKFRQIVDAEFQIIYAKLEKIVKDVGATVVLSNKSIGDLATQFFADHRVFCAGRVSDEDLSRIERCSGARLVSAVSDLTEASLGTRCGLFEEKQVGNERFNFFTSFSADVRTCTFILRGGADQFIDESERSLHDAICVVRRAIRHPTFVAGGGSLEMALSALLLKHAKTISGKAQSIYEAVANALEAVPRNLCENAGFDAMEIITKLRLEHTRAARSTPPAPCWLGVDIQQDHEVLDCMEAGIWEPSLVRINALQAAFEAASVILSVDQTLTFQSETKQLDAGRETTATMKQKLADAGMGGSIAGQGMKMFQGNAGK</sequence>
<dbReference type="PROSITE" id="PS00751">
    <property type="entry name" value="TCP1_2"/>
    <property type="match status" value="1"/>
</dbReference>
<protein>
    <recommendedName>
        <fullName evidence="8">T-complex protein 1 subunit eta</fullName>
        <shortName evidence="8">TCP-1-eta</shortName>
    </recommendedName>
    <alternativeName>
        <fullName evidence="8">CCT-eta</fullName>
    </alternativeName>
</protein>
<comment type="function">
    <text evidence="8">Molecular chaperone; assists the folding of proteins upon ATP hydrolysis. Known to play a role, in vitro, in the folding of actin and tubulin.</text>
</comment>
<dbReference type="CDD" id="cd03340">
    <property type="entry name" value="TCP1_eta"/>
    <property type="match status" value="1"/>
</dbReference>
<comment type="similarity">
    <text evidence="2 7">Belongs to the TCP-1 chaperonin family.</text>
</comment>
<dbReference type="Proteomes" id="UP000315496">
    <property type="component" value="Chromosome 4"/>
</dbReference>
<dbReference type="Gene3D" id="1.10.560.10">
    <property type="entry name" value="GroEL-like equatorial domain"/>
    <property type="match status" value="1"/>
</dbReference>
<keyword evidence="3 8" id="KW-0963">Cytoplasm</keyword>
<evidence type="ECO:0000313" key="9">
    <source>
        <dbReference type="EMBL" id="TNJ27240.1"/>
    </source>
</evidence>
<dbReference type="PANTHER" id="PTHR11353">
    <property type="entry name" value="CHAPERONIN"/>
    <property type="match status" value="1"/>
</dbReference>
<dbReference type="InterPro" id="IPR027409">
    <property type="entry name" value="GroEL-like_apical_dom_sf"/>
</dbReference>
<dbReference type="Pfam" id="PF00118">
    <property type="entry name" value="Cpn60_TCP1"/>
    <property type="match status" value="1"/>
</dbReference>
<dbReference type="SUPFAM" id="SSF54849">
    <property type="entry name" value="GroEL-intermediate domain like"/>
    <property type="match status" value="1"/>
</dbReference>
<dbReference type="NCBIfam" id="TIGR02345">
    <property type="entry name" value="chap_CCT_eta"/>
    <property type="match status" value="1"/>
</dbReference>
<dbReference type="GO" id="GO:0051082">
    <property type="term" value="F:unfolded protein binding"/>
    <property type="evidence" value="ECO:0007669"/>
    <property type="project" value="InterPro"/>
</dbReference>
<dbReference type="FunFam" id="3.30.260.10:FF:000022">
    <property type="entry name" value="T-complex protein 1 subunit eta"/>
    <property type="match status" value="1"/>
</dbReference>
<keyword evidence="10" id="KW-1185">Reference proteome</keyword>
<dbReference type="InterPro" id="IPR053374">
    <property type="entry name" value="TCP-1_chaperonin"/>
</dbReference>
<dbReference type="SUPFAM" id="SSF48592">
    <property type="entry name" value="GroEL equatorial domain-like"/>
    <property type="match status" value="1"/>
</dbReference>
<comment type="caution">
    <text evidence="9">The sequence shown here is derived from an EMBL/GenBank/DDBJ whole genome shotgun (WGS) entry which is preliminary data.</text>
</comment>
<evidence type="ECO:0000256" key="4">
    <source>
        <dbReference type="ARBA" id="ARBA00022741"/>
    </source>
</evidence>
<comment type="subcellular location">
    <subcellularLocation>
        <location evidence="1 8">Cytoplasm</location>
    </subcellularLocation>
</comment>
<evidence type="ECO:0000313" key="10">
    <source>
        <dbReference type="Proteomes" id="UP000315496"/>
    </source>
</evidence>
<dbReference type="InterPro" id="IPR027410">
    <property type="entry name" value="TCP-1-like_intermed_sf"/>
</dbReference>
<evidence type="ECO:0000256" key="3">
    <source>
        <dbReference type="ARBA" id="ARBA00022490"/>
    </source>
</evidence>
<keyword evidence="6 7" id="KW-0143">Chaperone</keyword>
<evidence type="ECO:0000256" key="5">
    <source>
        <dbReference type="ARBA" id="ARBA00022840"/>
    </source>
</evidence>
<dbReference type="SUPFAM" id="SSF52029">
    <property type="entry name" value="GroEL apical domain-like"/>
    <property type="match status" value="1"/>
</dbReference>
<dbReference type="GO" id="GO:0140662">
    <property type="term" value="F:ATP-dependent protein folding chaperone"/>
    <property type="evidence" value="ECO:0007669"/>
    <property type="project" value="InterPro"/>
</dbReference>
<keyword evidence="5 7" id="KW-0067">ATP-binding</keyword>
<dbReference type="AlphaFoldDB" id="A0A4Z1SNM2"/>
<dbReference type="Gene3D" id="3.30.260.10">
    <property type="entry name" value="TCP-1-like chaperonin intermediate domain"/>
    <property type="match status" value="1"/>
</dbReference>
<dbReference type="InterPro" id="IPR012720">
    <property type="entry name" value="Chap_CCT_eta"/>
</dbReference>